<dbReference type="InterPro" id="IPR016039">
    <property type="entry name" value="Thiolase-like"/>
</dbReference>
<evidence type="ECO:0008006" key="5">
    <source>
        <dbReference type="Google" id="ProtNLM"/>
    </source>
</evidence>
<comment type="similarity">
    <text evidence="1">Belongs to the thiolase-like superfamily. Thiolase family.</text>
</comment>
<comment type="caution">
    <text evidence="4">The sequence shown here is derived from an EMBL/GenBank/DDBJ whole genome shotgun (WGS) entry which is preliminary data.</text>
</comment>
<dbReference type="AlphaFoldDB" id="X1DU58"/>
<accession>X1DU58</accession>
<gene>
    <name evidence="4" type="ORF">S01H4_55732</name>
</gene>
<name>X1DU58_9ZZZZ</name>
<evidence type="ECO:0000256" key="2">
    <source>
        <dbReference type="ARBA" id="ARBA00022679"/>
    </source>
</evidence>
<reference evidence="4" key="1">
    <citation type="journal article" date="2014" name="Front. Microbiol.">
        <title>High frequency of phylogenetically diverse reductive dehalogenase-homologous genes in deep subseafloor sedimentary metagenomes.</title>
        <authorList>
            <person name="Kawai M."/>
            <person name="Futagami T."/>
            <person name="Toyoda A."/>
            <person name="Takaki Y."/>
            <person name="Nishi S."/>
            <person name="Hori S."/>
            <person name="Arai W."/>
            <person name="Tsubouchi T."/>
            <person name="Morono Y."/>
            <person name="Uchiyama I."/>
            <person name="Ito T."/>
            <person name="Fujiyama A."/>
            <person name="Inagaki F."/>
            <person name="Takami H."/>
        </authorList>
    </citation>
    <scope>NUCLEOTIDE SEQUENCE</scope>
    <source>
        <strain evidence="4">Expedition CK06-06</strain>
    </source>
</reference>
<dbReference type="PANTHER" id="PTHR18919">
    <property type="entry name" value="ACETYL-COA C-ACYLTRANSFERASE"/>
    <property type="match status" value="1"/>
</dbReference>
<evidence type="ECO:0000313" key="4">
    <source>
        <dbReference type="EMBL" id="GAH08474.1"/>
    </source>
</evidence>
<evidence type="ECO:0000256" key="3">
    <source>
        <dbReference type="ARBA" id="ARBA00023315"/>
    </source>
</evidence>
<feature type="non-terminal residue" evidence="4">
    <location>
        <position position="1"/>
    </location>
</feature>
<evidence type="ECO:0000256" key="1">
    <source>
        <dbReference type="ARBA" id="ARBA00010982"/>
    </source>
</evidence>
<protein>
    <recommendedName>
        <fullName evidence="5">Thiolase C-terminal domain-containing protein</fullName>
    </recommendedName>
</protein>
<dbReference type="Gene3D" id="3.40.47.10">
    <property type="match status" value="1"/>
</dbReference>
<proteinExistence type="inferred from homology"/>
<organism evidence="4">
    <name type="scientific">marine sediment metagenome</name>
    <dbReference type="NCBI Taxonomy" id="412755"/>
    <lineage>
        <taxon>unclassified sequences</taxon>
        <taxon>metagenomes</taxon>
        <taxon>ecological metagenomes</taxon>
    </lineage>
</organism>
<sequence>ITPSPENRAIVHPYTKRMCANNFVDQAGTIIITSEEIAKSLNIDRKQWVYIMGGATFRNIHDFYRRPRLDDSPAVREGSRLALEQAGLKLSNIDKFDIYSCFPSIVEICMNEIGIKEDDSRDLTLTGGLPFFGTPLSNYSLHAVINTVDSIRSNPSLKVMIIANGGLNTKQSIGIILN</sequence>
<dbReference type="SUPFAM" id="SSF53901">
    <property type="entry name" value="Thiolase-like"/>
    <property type="match status" value="1"/>
</dbReference>
<dbReference type="PANTHER" id="PTHR18919:SF139">
    <property type="entry name" value="THIOLASE-LIKE PROTEIN TYPE 1 ADDITIONAL C-TERMINAL DOMAIN-CONTAINING PROTEIN"/>
    <property type="match status" value="1"/>
</dbReference>
<dbReference type="GO" id="GO:0016746">
    <property type="term" value="F:acyltransferase activity"/>
    <property type="evidence" value="ECO:0007669"/>
    <property type="project" value="UniProtKB-KW"/>
</dbReference>
<dbReference type="EMBL" id="BART01032207">
    <property type="protein sequence ID" value="GAH08474.1"/>
    <property type="molecule type" value="Genomic_DNA"/>
</dbReference>
<keyword evidence="3" id="KW-0012">Acyltransferase</keyword>
<keyword evidence="2" id="KW-0808">Transferase</keyword>